<dbReference type="Proteomes" id="UP001144341">
    <property type="component" value="Unassembled WGS sequence"/>
</dbReference>
<gene>
    <name evidence="1" type="ORF">O0931_17780</name>
</gene>
<dbReference type="RefSeq" id="WP_269416826.1">
    <property type="nucleotide sequence ID" value="NZ_JAPWGL010000005.1"/>
</dbReference>
<keyword evidence="2" id="KW-1185">Reference proteome</keyword>
<sequence length="80" mass="9065">MNMFLNADTRILDIGGTIIIITLFKAEIDRYRVFVDGVMKGYLIEEDGFLVAADRMNISPLFLLRINEFAKGYSYLPAAV</sequence>
<dbReference type="EMBL" id="JAPWGL010000005">
    <property type="protein sequence ID" value="MCZ4225168.1"/>
    <property type="molecule type" value="Genomic_DNA"/>
</dbReference>
<evidence type="ECO:0000313" key="1">
    <source>
        <dbReference type="EMBL" id="MCZ4225168.1"/>
    </source>
</evidence>
<evidence type="ECO:0000313" key="2">
    <source>
        <dbReference type="Proteomes" id="UP001144341"/>
    </source>
</evidence>
<proteinExistence type="predicted"/>
<name>A0ABT4L1V8_9SPHI</name>
<accession>A0ABT4L1V8</accession>
<reference evidence="1" key="1">
    <citation type="submission" date="2022-12" db="EMBL/GenBank/DDBJ databases">
        <title>Genome sequence of SJ11.</title>
        <authorList>
            <person name="Woo H."/>
        </authorList>
    </citation>
    <scope>NUCLEOTIDE SEQUENCE</scope>
    <source>
        <strain evidence="1">SJ11</strain>
    </source>
</reference>
<protein>
    <submittedName>
        <fullName evidence="1">Uncharacterized protein</fullName>
    </submittedName>
</protein>
<comment type="caution">
    <text evidence="1">The sequence shown here is derived from an EMBL/GenBank/DDBJ whole genome shotgun (WGS) entry which is preliminary data.</text>
</comment>
<organism evidence="1 2">
    <name type="scientific">Pedobacter rhodius</name>
    <dbReference type="NCBI Taxonomy" id="3004098"/>
    <lineage>
        <taxon>Bacteria</taxon>
        <taxon>Pseudomonadati</taxon>
        <taxon>Bacteroidota</taxon>
        <taxon>Sphingobacteriia</taxon>
        <taxon>Sphingobacteriales</taxon>
        <taxon>Sphingobacteriaceae</taxon>
        <taxon>Pedobacter</taxon>
    </lineage>
</organism>